<accession>A0A0B9GW37</accession>
<dbReference type="GO" id="GO:0051536">
    <property type="term" value="F:iron-sulfur cluster binding"/>
    <property type="evidence" value="ECO:0007669"/>
    <property type="project" value="UniProtKB-KW"/>
</dbReference>
<dbReference type="GO" id="GO:0046872">
    <property type="term" value="F:metal ion binding"/>
    <property type="evidence" value="ECO:0007669"/>
    <property type="project" value="UniProtKB-KW"/>
</dbReference>
<sequence>MSAKKVDDKSTDSHGDVFSFIGRMLRVKSEGANILSLLGGEPTISDKLTSLLFIANSIGFENVIVHTNGMHLDEKLLGAFKKNRVNVKVSIYGITDLQGDRVMSVDGAQSRVKKNINKLLLAGIPVHLCFIGDTRQKDIPLYLNENFSKGSDDISYSIHPVIAAGRGKNLGTVTQNEKCCCDNNLIYYRFDGKRRNCVFDLH</sequence>
<comment type="caution">
    <text evidence="7">The sequence shown here is derived from an EMBL/GenBank/DDBJ whole genome shotgun (WGS) entry which is preliminary data.</text>
</comment>
<evidence type="ECO:0000259" key="6">
    <source>
        <dbReference type="Pfam" id="PF04055"/>
    </source>
</evidence>
<dbReference type="GO" id="GO:0003824">
    <property type="term" value="F:catalytic activity"/>
    <property type="evidence" value="ECO:0007669"/>
    <property type="project" value="InterPro"/>
</dbReference>
<organism evidence="7 8">
    <name type="scientific">Photobacterium gaetbulicola</name>
    <dbReference type="NCBI Taxonomy" id="1295392"/>
    <lineage>
        <taxon>Bacteria</taxon>
        <taxon>Pseudomonadati</taxon>
        <taxon>Pseudomonadota</taxon>
        <taxon>Gammaproteobacteria</taxon>
        <taxon>Vibrionales</taxon>
        <taxon>Vibrionaceae</taxon>
        <taxon>Photobacterium</taxon>
    </lineage>
</organism>
<keyword evidence="3" id="KW-0479">Metal-binding</keyword>
<protein>
    <recommendedName>
        <fullName evidence="6">Radical SAM core domain-containing protein</fullName>
    </recommendedName>
</protein>
<dbReference type="Proteomes" id="UP000031278">
    <property type="component" value="Unassembled WGS sequence"/>
</dbReference>
<dbReference type="Pfam" id="PF04055">
    <property type="entry name" value="Radical_SAM"/>
    <property type="match status" value="1"/>
</dbReference>
<dbReference type="EMBL" id="JWLZ01000205">
    <property type="protein sequence ID" value="KHT60907.1"/>
    <property type="molecule type" value="Genomic_DNA"/>
</dbReference>
<dbReference type="Gene3D" id="3.20.20.70">
    <property type="entry name" value="Aldolase class I"/>
    <property type="match status" value="1"/>
</dbReference>
<feature type="domain" description="Radical SAM core" evidence="6">
    <location>
        <begin position="26"/>
        <end position="128"/>
    </location>
</feature>
<comment type="cofactor">
    <cofactor evidence="1">
        <name>[4Fe-4S] cluster</name>
        <dbReference type="ChEBI" id="CHEBI:49883"/>
    </cofactor>
</comment>
<evidence type="ECO:0000256" key="4">
    <source>
        <dbReference type="ARBA" id="ARBA00023004"/>
    </source>
</evidence>
<keyword evidence="5" id="KW-0411">Iron-sulfur</keyword>
<dbReference type="AlphaFoldDB" id="A0A0B9GW37"/>
<dbReference type="InterPro" id="IPR013785">
    <property type="entry name" value="Aldolase_TIM"/>
</dbReference>
<gene>
    <name evidence="7" type="ORF">RJ45_22975</name>
</gene>
<evidence type="ECO:0000256" key="3">
    <source>
        <dbReference type="ARBA" id="ARBA00022723"/>
    </source>
</evidence>
<dbReference type="SUPFAM" id="SSF102114">
    <property type="entry name" value="Radical SAM enzymes"/>
    <property type="match status" value="1"/>
</dbReference>
<dbReference type="PANTHER" id="PTHR11228">
    <property type="entry name" value="RADICAL SAM DOMAIN PROTEIN"/>
    <property type="match status" value="1"/>
</dbReference>
<reference evidence="7 8" key="1">
    <citation type="submission" date="2014-12" db="EMBL/GenBank/DDBJ databases">
        <title>Genome sequencing of Photobacterium gaetbulicola AD005a.</title>
        <authorList>
            <person name="Adrian T.G.S."/>
            <person name="Chan K.G."/>
        </authorList>
    </citation>
    <scope>NUCLEOTIDE SEQUENCE [LARGE SCALE GENOMIC DNA]</scope>
    <source>
        <strain evidence="7 8">AD005a</strain>
    </source>
</reference>
<evidence type="ECO:0000256" key="2">
    <source>
        <dbReference type="ARBA" id="ARBA00022691"/>
    </source>
</evidence>
<proteinExistence type="predicted"/>
<evidence type="ECO:0000256" key="5">
    <source>
        <dbReference type="ARBA" id="ARBA00023014"/>
    </source>
</evidence>
<dbReference type="PANTHER" id="PTHR11228:SF7">
    <property type="entry name" value="PQQA PEPTIDE CYCLASE"/>
    <property type="match status" value="1"/>
</dbReference>
<keyword evidence="4" id="KW-0408">Iron</keyword>
<dbReference type="InterPro" id="IPR050377">
    <property type="entry name" value="Radical_SAM_PqqE_MftC-like"/>
</dbReference>
<name>A0A0B9GW37_9GAMM</name>
<evidence type="ECO:0000313" key="8">
    <source>
        <dbReference type="Proteomes" id="UP000031278"/>
    </source>
</evidence>
<evidence type="ECO:0000256" key="1">
    <source>
        <dbReference type="ARBA" id="ARBA00001966"/>
    </source>
</evidence>
<keyword evidence="2" id="KW-0949">S-adenosyl-L-methionine</keyword>
<dbReference type="InterPro" id="IPR007197">
    <property type="entry name" value="rSAM"/>
</dbReference>
<dbReference type="InterPro" id="IPR058240">
    <property type="entry name" value="rSAM_sf"/>
</dbReference>
<evidence type="ECO:0000313" key="7">
    <source>
        <dbReference type="EMBL" id="KHT60907.1"/>
    </source>
</evidence>